<dbReference type="SUPFAM" id="SSF55008">
    <property type="entry name" value="HMA, heavy metal-associated domain"/>
    <property type="match status" value="1"/>
</dbReference>
<sequence>MTTELIVSGMTCGHCETAVKNALKDVPGVEDVRVDLKGGSAAVEGNVDAQALIAAVTEEGYGAQVRQ</sequence>
<comment type="caution">
    <text evidence="3">The sequence shown here is derived from an EMBL/GenBank/DDBJ whole genome shotgun (WGS) entry which is preliminary data.</text>
</comment>
<evidence type="ECO:0000259" key="2">
    <source>
        <dbReference type="PROSITE" id="PS50846"/>
    </source>
</evidence>
<gene>
    <name evidence="3" type="ORF">HNQ08_005128</name>
</gene>
<evidence type="ECO:0000313" key="3">
    <source>
        <dbReference type="EMBL" id="MBB5366002.1"/>
    </source>
</evidence>
<keyword evidence="1" id="KW-0479">Metal-binding</keyword>
<feature type="domain" description="HMA" evidence="2">
    <location>
        <begin position="1"/>
        <end position="64"/>
    </location>
</feature>
<dbReference type="Proteomes" id="UP000552709">
    <property type="component" value="Unassembled WGS sequence"/>
</dbReference>
<dbReference type="Pfam" id="PF00403">
    <property type="entry name" value="HMA"/>
    <property type="match status" value="1"/>
</dbReference>
<dbReference type="PANTHER" id="PTHR22814:SF287">
    <property type="entry name" value="COPPER TRANSPORT PROTEIN ATX1"/>
    <property type="match status" value="1"/>
</dbReference>
<dbReference type="PROSITE" id="PS50846">
    <property type="entry name" value="HMA_2"/>
    <property type="match status" value="1"/>
</dbReference>
<proteinExistence type="predicted"/>
<accession>A0A7W8NJC8</accession>
<evidence type="ECO:0000256" key="1">
    <source>
        <dbReference type="ARBA" id="ARBA00022723"/>
    </source>
</evidence>
<dbReference type="PROSITE" id="PS01047">
    <property type="entry name" value="HMA_1"/>
    <property type="match status" value="1"/>
</dbReference>
<protein>
    <submittedName>
        <fullName evidence="3">Copper chaperone</fullName>
    </submittedName>
</protein>
<dbReference type="AlphaFoldDB" id="A0A7W8NJC8"/>
<dbReference type="PANTHER" id="PTHR22814">
    <property type="entry name" value="COPPER TRANSPORT PROTEIN ATOX1-RELATED"/>
    <property type="match status" value="1"/>
</dbReference>
<dbReference type="InterPro" id="IPR036163">
    <property type="entry name" value="HMA_dom_sf"/>
</dbReference>
<keyword evidence="4" id="KW-1185">Reference proteome</keyword>
<evidence type="ECO:0000313" key="4">
    <source>
        <dbReference type="Proteomes" id="UP000552709"/>
    </source>
</evidence>
<organism evidence="3 4">
    <name type="scientific">Deinococcus humi</name>
    <dbReference type="NCBI Taxonomy" id="662880"/>
    <lineage>
        <taxon>Bacteria</taxon>
        <taxon>Thermotogati</taxon>
        <taxon>Deinococcota</taxon>
        <taxon>Deinococci</taxon>
        <taxon>Deinococcales</taxon>
        <taxon>Deinococcaceae</taxon>
        <taxon>Deinococcus</taxon>
    </lineage>
</organism>
<dbReference type="GO" id="GO:0046872">
    <property type="term" value="F:metal ion binding"/>
    <property type="evidence" value="ECO:0007669"/>
    <property type="project" value="UniProtKB-KW"/>
</dbReference>
<dbReference type="Gene3D" id="3.30.70.100">
    <property type="match status" value="1"/>
</dbReference>
<dbReference type="InterPro" id="IPR017969">
    <property type="entry name" value="Heavy-metal-associated_CS"/>
</dbReference>
<name>A0A7W8NJC8_9DEIO</name>
<dbReference type="EMBL" id="JACHFL010000025">
    <property type="protein sequence ID" value="MBB5366002.1"/>
    <property type="molecule type" value="Genomic_DNA"/>
</dbReference>
<dbReference type="InterPro" id="IPR006121">
    <property type="entry name" value="HMA_dom"/>
</dbReference>
<reference evidence="3 4" key="1">
    <citation type="submission" date="2020-08" db="EMBL/GenBank/DDBJ databases">
        <title>Genomic Encyclopedia of Type Strains, Phase IV (KMG-IV): sequencing the most valuable type-strain genomes for metagenomic binning, comparative biology and taxonomic classification.</title>
        <authorList>
            <person name="Goeker M."/>
        </authorList>
    </citation>
    <scope>NUCLEOTIDE SEQUENCE [LARGE SCALE GENOMIC DNA]</scope>
    <source>
        <strain evidence="3 4">DSM 27939</strain>
    </source>
</reference>
<dbReference type="RefSeq" id="WP_179164929.1">
    <property type="nucleotide sequence ID" value="NZ_JACHFL010000025.1"/>
</dbReference>
<dbReference type="CDD" id="cd00371">
    <property type="entry name" value="HMA"/>
    <property type="match status" value="1"/>
</dbReference>